<sequence>MQQVQDGADADGRSLDGLALLDLALHPPVERAGRRPASRRSPSTAAWNRPTCAPRPAGVVAHGYATLERPEVFDAILLDFLRSL</sequence>
<evidence type="ECO:0000313" key="2">
    <source>
        <dbReference type="EMBL" id="MFB9467717.1"/>
    </source>
</evidence>
<gene>
    <name evidence="2" type="ORF">ACFF45_34825</name>
</gene>
<accession>A0ABV5NBW3</accession>
<feature type="region of interest" description="Disordered" evidence="1">
    <location>
        <begin position="29"/>
        <end position="52"/>
    </location>
</feature>
<reference evidence="2 3" key="1">
    <citation type="submission" date="2024-09" db="EMBL/GenBank/DDBJ databases">
        <authorList>
            <person name="Sun Q."/>
            <person name="Mori K."/>
        </authorList>
    </citation>
    <scope>NUCLEOTIDE SEQUENCE [LARGE SCALE GENOMIC DNA]</scope>
    <source>
        <strain evidence="2 3">JCM 6917</strain>
    </source>
</reference>
<evidence type="ECO:0000313" key="3">
    <source>
        <dbReference type="Proteomes" id="UP001589709"/>
    </source>
</evidence>
<organism evidence="2 3">
    <name type="scientific">Streptomyces cinereospinus</name>
    <dbReference type="NCBI Taxonomy" id="285561"/>
    <lineage>
        <taxon>Bacteria</taxon>
        <taxon>Bacillati</taxon>
        <taxon>Actinomycetota</taxon>
        <taxon>Actinomycetes</taxon>
        <taxon>Kitasatosporales</taxon>
        <taxon>Streptomycetaceae</taxon>
        <taxon>Streptomyces</taxon>
    </lineage>
</organism>
<keyword evidence="3" id="KW-1185">Reference proteome</keyword>
<name>A0ABV5NBW3_9ACTN</name>
<evidence type="ECO:0000256" key="1">
    <source>
        <dbReference type="SAM" id="MobiDB-lite"/>
    </source>
</evidence>
<proteinExistence type="predicted"/>
<evidence type="ECO:0008006" key="4">
    <source>
        <dbReference type="Google" id="ProtNLM"/>
    </source>
</evidence>
<comment type="caution">
    <text evidence="2">The sequence shown here is derived from an EMBL/GenBank/DDBJ whole genome shotgun (WGS) entry which is preliminary data.</text>
</comment>
<dbReference type="Proteomes" id="UP001589709">
    <property type="component" value="Unassembled WGS sequence"/>
</dbReference>
<protein>
    <recommendedName>
        <fullName evidence="4">Tetracyclin repressor-like C-terminal domain-containing protein</fullName>
    </recommendedName>
</protein>
<dbReference type="RefSeq" id="WP_381351016.1">
    <property type="nucleotide sequence ID" value="NZ_JBHMCY010000135.1"/>
</dbReference>
<dbReference type="EMBL" id="JBHMCY010000135">
    <property type="protein sequence ID" value="MFB9467717.1"/>
    <property type="molecule type" value="Genomic_DNA"/>
</dbReference>